<protein>
    <submittedName>
        <fullName evidence="1">Uncharacterized protein</fullName>
    </submittedName>
</protein>
<comment type="caution">
    <text evidence="1">The sequence shown here is derived from an EMBL/GenBank/DDBJ whole genome shotgun (WGS) entry which is preliminary data.</text>
</comment>
<dbReference type="EMBL" id="JASSZA010000002">
    <property type="protein sequence ID" value="KAK2117543.1"/>
    <property type="molecule type" value="Genomic_DNA"/>
</dbReference>
<keyword evidence="2" id="KW-1185">Reference proteome</keyword>
<evidence type="ECO:0000313" key="1">
    <source>
        <dbReference type="EMBL" id="KAK2117543.1"/>
    </source>
</evidence>
<accession>A0ABQ9W7D6</accession>
<sequence>MSYCGPHKWRVRFLPLLQNCPELDLVVLVHMITPSLRQLEVGVSVSGPIPSSGPLHACVWKHGSHPSLPTLPPEPHPAPRLPALGSLLSKAWHMMMSGLIG</sequence>
<evidence type="ECO:0000313" key="2">
    <source>
        <dbReference type="Proteomes" id="UP001266305"/>
    </source>
</evidence>
<name>A0ABQ9W7D6_SAGOE</name>
<dbReference type="Proteomes" id="UP001266305">
    <property type="component" value="Unassembled WGS sequence"/>
</dbReference>
<proteinExistence type="predicted"/>
<gene>
    <name evidence="1" type="ORF">P7K49_004429</name>
</gene>
<reference evidence="1 2" key="1">
    <citation type="submission" date="2023-05" db="EMBL/GenBank/DDBJ databases">
        <title>B98-5 Cell Line De Novo Hybrid Assembly: An Optical Mapping Approach.</title>
        <authorList>
            <person name="Kananen K."/>
            <person name="Auerbach J.A."/>
            <person name="Kautto E."/>
            <person name="Blachly J.S."/>
        </authorList>
    </citation>
    <scope>NUCLEOTIDE SEQUENCE [LARGE SCALE GENOMIC DNA]</scope>
    <source>
        <strain evidence="1">B95-8</strain>
        <tissue evidence="1">Cell line</tissue>
    </source>
</reference>
<organism evidence="1 2">
    <name type="scientific">Saguinus oedipus</name>
    <name type="common">Cotton-top tamarin</name>
    <name type="synonym">Oedipomidas oedipus</name>
    <dbReference type="NCBI Taxonomy" id="9490"/>
    <lineage>
        <taxon>Eukaryota</taxon>
        <taxon>Metazoa</taxon>
        <taxon>Chordata</taxon>
        <taxon>Craniata</taxon>
        <taxon>Vertebrata</taxon>
        <taxon>Euteleostomi</taxon>
        <taxon>Mammalia</taxon>
        <taxon>Eutheria</taxon>
        <taxon>Euarchontoglires</taxon>
        <taxon>Primates</taxon>
        <taxon>Haplorrhini</taxon>
        <taxon>Platyrrhini</taxon>
        <taxon>Cebidae</taxon>
        <taxon>Callitrichinae</taxon>
        <taxon>Saguinus</taxon>
    </lineage>
</organism>